<evidence type="ECO:0000256" key="1">
    <source>
        <dbReference type="SAM" id="Phobius"/>
    </source>
</evidence>
<protein>
    <submittedName>
        <fullName evidence="2">Uncharacterized protein</fullName>
    </submittedName>
</protein>
<evidence type="ECO:0000313" key="3">
    <source>
        <dbReference type="Proteomes" id="UP000203826"/>
    </source>
</evidence>
<keyword evidence="1" id="KW-0472">Membrane</keyword>
<reference evidence="2 3" key="1">
    <citation type="journal article" date="2015" name="Genome Announc.">
        <title>The 474-Kilobase-Pair Complete Genome Sequence of CeV-01B, a Virus Infecting Haptolina (Chrysochromulina) ericina (Prymnesiophyceae).</title>
        <authorList>
            <person name="Gallot-Lavallee L."/>
            <person name="Pagarete A."/>
            <person name="Legendre M."/>
            <person name="Santini S."/>
            <person name="Sandaa R.A."/>
            <person name="Himmelbauer H."/>
            <person name="Ogata H."/>
            <person name="Bratbak G."/>
            <person name="Claverie J.M."/>
        </authorList>
    </citation>
    <scope>NUCLEOTIDE SEQUENCE [LARGE SCALE GENOMIC DNA]</scope>
    <source>
        <strain evidence="2">CeV-01B</strain>
    </source>
</reference>
<keyword evidence="1" id="KW-1133">Transmembrane helix</keyword>
<feature type="transmembrane region" description="Helical" evidence="1">
    <location>
        <begin position="123"/>
        <end position="141"/>
    </location>
</feature>
<dbReference type="EMBL" id="KT820662">
    <property type="protein sequence ID" value="ALH23076.1"/>
    <property type="molecule type" value="Genomic_DNA"/>
</dbReference>
<proteinExistence type="predicted"/>
<dbReference type="KEGG" id="vg:26049037"/>
<name>A0A0N9QY83_9VIRU</name>
<keyword evidence="3" id="KW-1185">Reference proteome</keyword>
<organism evidence="2 3">
    <name type="scientific">Chrysochromulina ericina virus CeV-01B</name>
    <dbReference type="NCBI Taxonomy" id="3070830"/>
    <lineage>
        <taxon>Viruses</taxon>
        <taxon>Varidnaviria</taxon>
        <taxon>Bamfordvirae</taxon>
        <taxon>Nucleocytoviricota</taxon>
        <taxon>Megaviricetes</taxon>
        <taxon>Imitervirales</taxon>
        <taxon>Mesomimiviridae</taxon>
        <taxon>Tethysvirus</taxon>
        <taxon>Tethysvirus raunefjordenense</taxon>
    </lineage>
</organism>
<evidence type="ECO:0000313" key="2">
    <source>
        <dbReference type="EMBL" id="ALH23076.1"/>
    </source>
</evidence>
<dbReference type="Proteomes" id="UP000203826">
    <property type="component" value="Segment"/>
</dbReference>
<keyword evidence="1" id="KW-0812">Transmembrane</keyword>
<accession>A0A0N9QY83</accession>
<sequence>MISLINVIILSNHFSLDRENIIQNNCDFDILRIKKSDRMCSDYGKYVKYCDHYSQPQEFLVYNENGINGKEIVIKPSAIWEVTDNSKTKLAEFYYTFTCDSRDKQPKLIQHIIPLPGQDVNPLIMLILIILLVIVMCMIYPHDNSNDGFWLGYLCGSGGRGYNKIYCD</sequence>
<gene>
    <name evidence="2" type="ORF">ceV_170</name>
</gene>